<keyword evidence="2" id="KW-1185">Reference proteome</keyword>
<name>A0AA88GHP1_NAELO</name>
<dbReference type="Proteomes" id="UP000816034">
    <property type="component" value="Unassembled WGS sequence"/>
</dbReference>
<sequence length="255" mass="28775">MYENTSSTLPSSNSITGDEDLYLRSLFAHNSPDACSGLFRGAQQEKQLKGVEGGFHTLYVGCLLKMLTKPSDPLNYCLPSFIKVPHDPMTTSSTNTSDNKPLQDEKIDDEWSITKLKKVNECIGMDIQTTTHYLEELDRVVSQKPAQALSHLNRISSIKNNLQLEESDSVDIIRNKVRSAVEMNCADTFGEIETAQSMDSQAYSMFRAHLCLFASVCKRQFQNCVTTHTSHRSFAKCLENAEQMKCFKLYKDVDF</sequence>
<evidence type="ECO:0000313" key="1">
    <source>
        <dbReference type="EMBL" id="KAG2377674.1"/>
    </source>
</evidence>
<accession>A0AA88GHP1</accession>
<proteinExistence type="predicted"/>
<dbReference type="GeneID" id="68101644"/>
<dbReference type="AlphaFoldDB" id="A0AA88GHP1"/>
<reference evidence="1 2" key="1">
    <citation type="journal article" date="2018" name="BMC Genomics">
        <title>The genome of Naegleria lovaniensis, the basis for a comparative approach to unravel pathogenicity factors of the human pathogenic amoeba N. fowleri.</title>
        <authorList>
            <person name="Liechti N."/>
            <person name="Schurch N."/>
            <person name="Bruggmann R."/>
            <person name="Wittwer M."/>
        </authorList>
    </citation>
    <scope>NUCLEOTIDE SEQUENCE [LARGE SCALE GENOMIC DNA]</scope>
    <source>
        <strain evidence="1 2">ATCC 30569</strain>
    </source>
</reference>
<gene>
    <name evidence="1" type="ORF">C9374_009190</name>
</gene>
<evidence type="ECO:0000313" key="2">
    <source>
        <dbReference type="Proteomes" id="UP000816034"/>
    </source>
</evidence>
<dbReference type="RefSeq" id="XP_044544936.1">
    <property type="nucleotide sequence ID" value="XM_044699350.1"/>
</dbReference>
<organism evidence="1 2">
    <name type="scientific">Naegleria lovaniensis</name>
    <name type="common">Amoeba</name>
    <dbReference type="NCBI Taxonomy" id="51637"/>
    <lineage>
        <taxon>Eukaryota</taxon>
        <taxon>Discoba</taxon>
        <taxon>Heterolobosea</taxon>
        <taxon>Tetramitia</taxon>
        <taxon>Eutetramitia</taxon>
        <taxon>Vahlkampfiidae</taxon>
        <taxon>Naegleria</taxon>
    </lineage>
</organism>
<comment type="caution">
    <text evidence="1">The sequence shown here is derived from an EMBL/GenBank/DDBJ whole genome shotgun (WGS) entry which is preliminary data.</text>
</comment>
<dbReference type="EMBL" id="PYSW02000037">
    <property type="protein sequence ID" value="KAG2377674.1"/>
    <property type="molecule type" value="Genomic_DNA"/>
</dbReference>
<protein>
    <submittedName>
        <fullName evidence="1">Uncharacterized protein</fullName>
    </submittedName>
</protein>